<dbReference type="EMBL" id="CP046522">
    <property type="protein sequence ID" value="QGU93856.1"/>
    <property type="molecule type" value="Genomic_DNA"/>
</dbReference>
<keyword evidence="3" id="KW-1185">Reference proteome</keyword>
<dbReference type="PANTHER" id="PTHR43383">
    <property type="entry name" value="NODULIN 6"/>
    <property type="match status" value="1"/>
</dbReference>
<dbReference type="Gene3D" id="3.20.20.140">
    <property type="entry name" value="Metal-dependent hydrolases"/>
    <property type="match status" value="1"/>
</dbReference>
<dbReference type="Proteomes" id="UP000422764">
    <property type="component" value="Chromosome"/>
</dbReference>
<evidence type="ECO:0000259" key="1">
    <source>
        <dbReference type="Pfam" id="PF04909"/>
    </source>
</evidence>
<evidence type="ECO:0000313" key="3">
    <source>
        <dbReference type="Proteomes" id="UP000422764"/>
    </source>
</evidence>
<dbReference type="SUPFAM" id="SSF51556">
    <property type="entry name" value="Metallo-dependent hydrolases"/>
    <property type="match status" value="1"/>
</dbReference>
<organism evidence="2 3">
    <name type="scientific">Clostridium bovifaecis</name>
    <dbReference type="NCBI Taxonomy" id="2184719"/>
    <lineage>
        <taxon>Bacteria</taxon>
        <taxon>Bacillati</taxon>
        <taxon>Bacillota</taxon>
        <taxon>Clostridia</taxon>
        <taxon>Eubacteriales</taxon>
        <taxon>Clostridiaceae</taxon>
        <taxon>Clostridium</taxon>
    </lineage>
</organism>
<name>A0A6I6ESW7_9CLOT</name>
<dbReference type="AlphaFoldDB" id="A0A6I6ESW7"/>
<evidence type="ECO:0000313" key="2">
    <source>
        <dbReference type="EMBL" id="QGU93856.1"/>
    </source>
</evidence>
<dbReference type="PANTHER" id="PTHR43383:SF2">
    <property type="entry name" value="AMIDOHYDROLASE 2 FAMILY PROTEIN"/>
    <property type="match status" value="1"/>
</dbReference>
<reference evidence="2 3" key="1">
    <citation type="submission" date="2019-12" db="EMBL/GenBank/DDBJ databases">
        <title>Genome sequenceing of Clostridium bovifaecis.</title>
        <authorList>
            <person name="Yao Y."/>
        </authorList>
    </citation>
    <scope>NUCLEOTIDE SEQUENCE [LARGE SCALE GENOMIC DNA]</scope>
    <source>
        <strain evidence="2 3">BXX</strain>
    </source>
</reference>
<protein>
    <submittedName>
        <fullName evidence="2">Amidohydrolase family protein</fullName>
    </submittedName>
</protein>
<gene>
    <name evidence="2" type="ORF">GOM49_00800</name>
</gene>
<keyword evidence="2" id="KW-0378">Hydrolase</keyword>
<dbReference type="InterPro" id="IPR032466">
    <property type="entry name" value="Metal_Hydrolase"/>
</dbReference>
<dbReference type="Pfam" id="PF04909">
    <property type="entry name" value="Amidohydro_2"/>
    <property type="match status" value="1"/>
</dbReference>
<sequence>MYQRLRNEIDNIKIIDDHGHPGFALFFEDIPKEQRVGFAVDVYKSPAETSSGFPYLKELHYEAYEKLYGFSRKDIDNPEKLEYLQREYDLKRKDIKKFIDIIMKEAGVETFIVNYVIPEGLKNKDNIKFIPVIDQLILPFDNTYLKSRPLGKTFIGSYEYLLEVLKNKYDYEEKGFDNYLSFVNKVLEGYLEEGCCGFKIAISYARNTYFEKVGVEEGEALYNEAIKGDIESYKRLQDLLAWYIMRKIVAYDVPVQFHFAITDNYIRYFNPLNLANMLEDEELKNAKIVILHGGYPNYVDAENLALGGLSPNNVHIDFSGRIMFANHPKIIAKILRTWLEKPVLWDKLIYGSDTLWGERYIYTCAKTARDGVYYALESMIDDEIIDEETGVSIAKKLLRENALRLYKVGESK</sequence>
<proteinExistence type="predicted"/>
<feature type="domain" description="Amidohydrolase-related" evidence="1">
    <location>
        <begin position="234"/>
        <end position="407"/>
    </location>
</feature>
<dbReference type="GO" id="GO:0016787">
    <property type="term" value="F:hydrolase activity"/>
    <property type="evidence" value="ECO:0007669"/>
    <property type="project" value="UniProtKB-KW"/>
</dbReference>
<accession>A0A6I6ESW7</accession>
<dbReference type="InterPro" id="IPR006680">
    <property type="entry name" value="Amidohydro-rel"/>
</dbReference>